<evidence type="ECO:0000313" key="2">
    <source>
        <dbReference type="EMBL" id="OBQ41682.1"/>
    </source>
</evidence>
<sequence length="69" mass="8016">MNSPIPGYKHDPRPDRYPTRESWPKPGVKGTYKGKPVTLMEIYFAYYALFKTGPYSVMRANLQDFIPCE</sequence>
<comment type="caution">
    <text evidence="2">The sequence shown here is derived from an EMBL/GenBank/DDBJ whole genome shotgun (WGS) entry which is preliminary data.</text>
</comment>
<evidence type="ECO:0000256" key="1">
    <source>
        <dbReference type="SAM" id="MobiDB-lite"/>
    </source>
</evidence>
<dbReference type="EMBL" id="LJOW01000139">
    <property type="protein sequence ID" value="OBQ41682.1"/>
    <property type="molecule type" value="Genomic_DNA"/>
</dbReference>
<dbReference type="Proteomes" id="UP000092093">
    <property type="component" value="Unassembled WGS sequence"/>
</dbReference>
<gene>
    <name evidence="2" type="ORF">AN484_20390</name>
</gene>
<feature type="region of interest" description="Disordered" evidence="1">
    <location>
        <begin position="1"/>
        <end position="25"/>
    </location>
</feature>
<dbReference type="AlphaFoldDB" id="A0A1B7WX76"/>
<accession>A0A1B7WX76</accession>
<protein>
    <submittedName>
        <fullName evidence="2">Uncharacterized protein</fullName>
    </submittedName>
</protein>
<organism evidence="2 3">
    <name type="scientific">Aphanizomenon flos-aquae WA102</name>
    <dbReference type="NCBI Taxonomy" id="1710896"/>
    <lineage>
        <taxon>Bacteria</taxon>
        <taxon>Bacillati</taxon>
        <taxon>Cyanobacteriota</taxon>
        <taxon>Cyanophyceae</taxon>
        <taxon>Nostocales</taxon>
        <taxon>Aphanizomenonaceae</taxon>
        <taxon>Aphanizomenon</taxon>
    </lineage>
</organism>
<evidence type="ECO:0000313" key="3">
    <source>
        <dbReference type="Proteomes" id="UP000092093"/>
    </source>
</evidence>
<proteinExistence type="predicted"/>
<feature type="compositionally biased region" description="Basic and acidic residues" evidence="1">
    <location>
        <begin position="8"/>
        <end position="23"/>
    </location>
</feature>
<name>A0A1B7WX76_APHFL</name>
<reference evidence="2 3" key="1">
    <citation type="submission" date="2015-09" db="EMBL/GenBank/DDBJ databases">
        <title>Aphanizomenon flos-aquae WA102.</title>
        <authorList>
            <person name="Driscoll C."/>
        </authorList>
    </citation>
    <scope>NUCLEOTIDE SEQUENCE [LARGE SCALE GENOMIC DNA]</scope>
    <source>
        <strain evidence="2">WA102</strain>
    </source>
</reference>